<evidence type="ECO:0000313" key="4">
    <source>
        <dbReference type="EMBL" id="MDR6238332.1"/>
    </source>
</evidence>
<dbReference type="SUPFAM" id="SSF52091">
    <property type="entry name" value="SpoIIaa-like"/>
    <property type="match status" value="1"/>
</dbReference>
<dbReference type="PROSITE" id="PS50801">
    <property type="entry name" value="STAS"/>
    <property type="match status" value="1"/>
</dbReference>
<feature type="domain" description="STAS" evidence="3">
    <location>
        <begin position="25"/>
        <end position="111"/>
    </location>
</feature>
<dbReference type="Gene3D" id="3.30.750.24">
    <property type="entry name" value="STAS domain"/>
    <property type="match status" value="1"/>
</dbReference>
<comment type="similarity">
    <text evidence="1 2">Belongs to the anti-sigma-factor antagonist family.</text>
</comment>
<dbReference type="GO" id="GO:0043856">
    <property type="term" value="F:anti-sigma factor antagonist activity"/>
    <property type="evidence" value="ECO:0007669"/>
    <property type="project" value="InterPro"/>
</dbReference>
<reference evidence="4" key="1">
    <citation type="submission" date="2023-07" db="EMBL/GenBank/DDBJ databases">
        <title>Genomic Encyclopedia of Type Strains, Phase IV (KMG-IV): sequencing the most valuable type-strain genomes for metagenomic binning, comparative biology and taxonomic classification.</title>
        <authorList>
            <person name="Goeker M."/>
        </authorList>
    </citation>
    <scope>NUCLEOTIDE SEQUENCE</scope>
    <source>
        <strain evidence="4">DSM 26174</strain>
    </source>
</reference>
<dbReference type="Pfam" id="PF01740">
    <property type="entry name" value="STAS"/>
    <property type="match status" value="1"/>
</dbReference>
<dbReference type="EMBL" id="JAVDQD010000001">
    <property type="protein sequence ID" value="MDR6238332.1"/>
    <property type="molecule type" value="Genomic_DNA"/>
</dbReference>
<comment type="caution">
    <text evidence="4">The sequence shown here is derived from an EMBL/GenBank/DDBJ whole genome shotgun (WGS) entry which is preliminary data.</text>
</comment>
<gene>
    <name evidence="4" type="ORF">HNQ88_001308</name>
</gene>
<protein>
    <recommendedName>
        <fullName evidence="2">Anti-sigma factor antagonist</fullName>
    </recommendedName>
</protein>
<dbReference type="RefSeq" id="WP_309937814.1">
    <property type="nucleotide sequence ID" value="NZ_AP025305.1"/>
</dbReference>
<dbReference type="AlphaFoldDB" id="A0AAE4BSF3"/>
<keyword evidence="5" id="KW-1185">Reference proteome</keyword>
<name>A0AAE4BSF3_9BACT</name>
<dbReference type="InterPro" id="IPR002645">
    <property type="entry name" value="STAS_dom"/>
</dbReference>
<dbReference type="NCBIfam" id="TIGR00377">
    <property type="entry name" value="ant_ant_sig"/>
    <property type="match status" value="1"/>
</dbReference>
<dbReference type="InterPro" id="IPR036513">
    <property type="entry name" value="STAS_dom_sf"/>
</dbReference>
<sequence>MKYTQEIVDEIMVLRLSGDLIGQDNGPELMDKLNDAINEGCKRCVIDITDVRYINSSGLGVLITVLTKFRNINGEIVLLKPSESVQKLLIVTKLNSIFTIKEEEKEAVEFLKNIQ</sequence>
<dbReference type="InterPro" id="IPR003658">
    <property type="entry name" value="Anti-sigma_ant"/>
</dbReference>
<dbReference type="CDD" id="cd07043">
    <property type="entry name" value="STAS_anti-anti-sigma_factors"/>
    <property type="match status" value="1"/>
</dbReference>
<evidence type="ECO:0000259" key="3">
    <source>
        <dbReference type="PROSITE" id="PS50801"/>
    </source>
</evidence>
<proteinExistence type="inferred from homology"/>
<dbReference type="PANTHER" id="PTHR33495:SF2">
    <property type="entry name" value="ANTI-SIGMA FACTOR ANTAGONIST TM_1081-RELATED"/>
    <property type="match status" value="1"/>
</dbReference>
<dbReference type="Proteomes" id="UP001185092">
    <property type="component" value="Unassembled WGS sequence"/>
</dbReference>
<organism evidence="4 5">
    <name type="scientific">Aureibacter tunicatorum</name>
    <dbReference type="NCBI Taxonomy" id="866807"/>
    <lineage>
        <taxon>Bacteria</taxon>
        <taxon>Pseudomonadati</taxon>
        <taxon>Bacteroidota</taxon>
        <taxon>Cytophagia</taxon>
        <taxon>Cytophagales</taxon>
        <taxon>Persicobacteraceae</taxon>
        <taxon>Aureibacter</taxon>
    </lineage>
</organism>
<dbReference type="PANTHER" id="PTHR33495">
    <property type="entry name" value="ANTI-SIGMA FACTOR ANTAGONIST TM_1081-RELATED-RELATED"/>
    <property type="match status" value="1"/>
</dbReference>
<accession>A0AAE4BSF3</accession>
<evidence type="ECO:0000313" key="5">
    <source>
        <dbReference type="Proteomes" id="UP001185092"/>
    </source>
</evidence>
<evidence type="ECO:0000256" key="2">
    <source>
        <dbReference type="RuleBase" id="RU003749"/>
    </source>
</evidence>
<evidence type="ECO:0000256" key="1">
    <source>
        <dbReference type="ARBA" id="ARBA00009013"/>
    </source>
</evidence>